<dbReference type="EMBL" id="MHQC01000046">
    <property type="protein sequence ID" value="OGZ93939.1"/>
    <property type="molecule type" value="Genomic_DNA"/>
</dbReference>
<organism evidence="1 2">
    <name type="scientific">Candidatus Sungbacteria bacterium RIFCSPHIGHO2_01_FULL_47_32</name>
    <dbReference type="NCBI Taxonomy" id="1802264"/>
    <lineage>
        <taxon>Bacteria</taxon>
        <taxon>Candidatus Sungiibacteriota</taxon>
    </lineage>
</organism>
<sequence>MSKRLEPLLERLRNGETVENYKESGNSMAPIIRHREPVTLSPVRPKLLEAGDIVLAKVRGNFYTHLVGAVRGNEVQIKNNRGRVNGWTPLSQVVAIISAINSVPRRSALSKIKKS</sequence>
<proteinExistence type="predicted"/>
<dbReference type="InterPro" id="IPR036286">
    <property type="entry name" value="LexA/Signal_pep-like_sf"/>
</dbReference>
<comment type="caution">
    <text evidence="1">The sequence shown here is derived from an EMBL/GenBank/DDBJ whole genome shotgun (WGS) entry which is preliminary data.</text>
</comment>
<dbReference type="SUPFAM" id="SSF51306">
    <property type="entry name" value="LexA/Signal peptidase"/>
    <property type="match status" value="1"/>
</dbReference>
<name>A0A1G2K3C7_9BACT</name>
<gene>
    <name evidence="1" type="ORF">A2633_00660</name>
</gene>
<dbReference type="AlphaFoldDB" id="A0A1G2K3C7"/>
<dbReference type="Proteomes" id="UP000177152">
    <property type="component" value="Unassembled WGS sequence"/>
</dbReference>
<evidence type="ECO:0000313" key="1">
    <source>
        <dbReference type="EMBL" id="OGZ93939.1"/>
    </source>
</evidence>
<accession>A0A1G2K3C7</accession>
<evidence type="ECO:0008006" key="3">
    <source>
        <dbReference type="Google" id="ProtNLM"/>
    </source>
</evidence>
<reference evidence="1 2" key="1">
    <citation type="journal article" date="2016" name="Nat. Commun.">
        <title>Thousands of microbial genomes shed light on interconnected biogeochemical processes in an aquifer system.</title>
        <authorList>
            <person name="Anantharaman K."/>
            <person name="Brown C.T."/>
            <person name="Hug L.A."/>
            <person name="Sharon I."/>
            <person name="Castelle C.J."/>
            <person name="Probst A.J."/>
            <person name="Thomas B.C."/>
            <person name="Singh A."/>
            <person name="Wilkins M.J."/>
            <person name="Karaoz U."/>
            <person name="Brodie E.L."/>
            <person name="Williams K.H."/>
            <person name="Hubbard S.S."/>
            <person name="Banfield J.F."/>
        </authorList>
    </citation>
    <scope>NUCLEOTIDE SEQUENCE [LARGE SCALE GENOMIC DNA]</scope>
</reference>
<evidence type="ECO:0000313" key="2">
    <source>
        <dbReference type="Proteomes" id="UP000177152"/>
    </source>
</evidence>
<protein>
    <recommendedName>
        <fullName evidence="3">Peptidase S24/S26A/S26B/S26C domain-containing protein</fullName>
    </recommendedName>
</protein>